<comment type="similarity">
    <text evidence="2">Belongs to the polysaccharide synthase family.</text>
</comment>
<feature type="transmembrane region" description="Helical" evidence="7">
    <location>
        <begin position="326"/>
        <end position="350"/>
    </location>
</feature>
<name>A0A3N1XXH1_9GAMM</name>
<evidence type="ECO:0000256" key="2">
    <source>
        <dbReference type="ARBA" id="ARBA00007430"/>
    </source>
</evidence>
<evidence type="ECO:0000256" key="7">
    <source>
        <dbReference type="SAM" id="Phobius"/>
    </source>
</evidence>
<accession>A0A3N1XXH1</accession>
<evidence type="ECO:0000256" key="5">
    <source>
        <dbReference type="ARBA" id="ARBA00022989"/>
    </source>
</evidence>
<keyword evidence="4 7" id="KW-0812">Transmembrane</keyword>
<dbReference type="EMBL" id="RJVI01000003">
    <property type="protein sequence ID" value="ROR29627.1"/>
    <property type="molecule type" value="Genomic_DNA"/>
</dbReference>
<dbReference type="PANTHER" id="PTHR30250:SF10">
    <property type="entry name" value="LIPOPOLYSACCHARIDE BIOSYNTHESIS PROTEIN WZXC"/>
    <property type="match status" value="1"/>
</dbReference>
<keyword evidence="3" id="KW-1003">Cell membrane</keyword>
<feature type="transmembrane region" description="Helical" evidence="7">
    <location>
        <begin position="357"/>
        <end position="377"/>
    </location>
</feature>
<comment type="subcellular location">
    <subcellularLocation>
        <location evidence="1">Cell membrane</location>
        <topology evidence="1">Multi-pass membrane protein</topology>
    </subcellularLocation>
</comment>
<evidence type="ECO:0000256" key="3">
    <source>
        <dbReference type="ARBA" id="ARBA00022475"/>
    </source>
</evidence>
<feature type="transmembrane region" description="Helical" evidence="7">
    <location>
        <begin position="81"/>
        <end position="104"/>
    </location>
</feature>
<dbReference type="AlphaFoldDB" id="A0A3N1XXH1"/>
<feature type="transmembrane region" description="Helical" evidence="7">
    <location>
        <begin position="12"/>
        <end position="37"/>
    </location>
</feature>
<protein>
    <submittedName>
        <fullName evidence="8">O-antigen/teichoic acid export membrane protein</fullName>
    </submittedName>
</protein>
<feature type="transmembrane region" description="Helical" evidence="7">
    <location>
        <begin position="146"/>
        <end position="166"/>
    </location>
</feature>
<dbReference type="PANTHER" id="PTHR30250">
    <property type="entry name" value="PST FAMILY PREDICTED COLANIC ACID TRANSPORTER"/>
    <property type="match status" value="1"/>
</dbReference>
<feature type="transmembrane region" description="Helical" evidence="7">
    <location>
        <begin position="448"/>
        <end position="469"/>
    </location>
</feature>
<keyword evidence="6 7" id="KW-0472">Membrane</keyword>
<proteinExistence type="inferred from homology"/>
<evidence type="ECO:0000256" key="1">
    <source>
        <dbReference type="ARBA" id="ARBA00004651"/>
    </source>
</evidence>
<evidence type="ECO:0000313" key="8">
    <source>
        <dbReference type="EMBL" id="ROR29627.1"/>
    </source>
</evidence>
<feature type="transmembrane region" description="Helical" evidence="7">
    <location>
        <begin position="172"/>
        <end position="190"/>
    </location>
</feature>
<feature type="transmembrane region" description="Helical" evidence="7">
    <location>
        <begin position="289"/>
        <end position="306"/>
    </location>
</feature>
<dbReference type="Proteomes" id="UP000276634">
    <property type="component" value="Unassembled WGS sequence"/>
</dbReference>
<feature type="transmembrane region" description="Helical" evidence="7">
    <location>
        <begin position="415"/>
        <end position="436"/>
    </location>
</feature>
<dbReference type="Pfam" id="PF13440">
    <property type="entry name" value="Polysacc_synt_3"/>
    <property type="match status" value="1"/>
</dbReference>
<evidence type="ECO:0000256" key="6">
    <source>
        <dbReference type="ARBA" id="ARBA00023136"/>
    </source>
</evidence>
<keyword evidence="9" id="KW-1185">Reference proteome</keyword>
<reference evidence="8 9" key="1">
    <citation type="submission" date="2018-11" db="EMBL/GenBank/DDBJ databases">
        <title>Genomic Encyclopedia of Type Strains, Phase IV (KMG-IV): sequencing the most valuable type-strain genomes for metagenomic binning, comparative biology and taxonomic classification.</title>
        <authorList>
            <person name="Goeker M."/>
        </authorList>
    </citation>
    <scope>NUCLEOTIDE SEQUENCE [LARGE SCALE GENOMIC DNA]</scope>
    <source>
        <strain evidence="8 9">DSM 100275</strain>
    </source>
</reference>
<dbReference type="InterPro" id="IPR050833">
    <property type="entry name" value="Poly_Biosynth_Transport"/>
</dbReference>
<comment type="caution">
    <text evidence="8">The sequence shown here is derived from an EMBL/GenBank/DDBJ whole genome shotgun (WGS) entry which is preliminary data.</text>
</comment>
<evidence type="ECO:0000256" key="4">
    <source>
        <dbReference type="ARBA" id="ARBA00022692"/>
    </source>
</evidence>
<gene>
    <name evidence="8" type="ORF">EDC57_2298</name>
</gene>
<dbReference type="RefSeq" id="WP_170165133.1">
    <property type="nucleotide sequence ID" value="NZ_RJVI01000003.1"/>
</dbReference>
<sequence length="503" mass="53416">MSADIGERFRKGAFWIYLQGWASTVASFGGSIVMARLLEPADFGVFAAVSAYTAILARQLQFGIPEALLRTPEDDQPALHSGFWVMQGLALVCFLAAWLLAPLLARAYADPRFVDLMRLVAVLFLLQPAAFAAQTEIRRRLRHDQAARHNLAASVLAMPAAIGAAAAGAGPYAFVVGGGTAALVLVTLALRRSNWRPRPAFDAARARAVLGYGWRLHAASSLNVAGDRVDAMIIGSAAGTAQLGLYNRALSSSRLPVTELLGRLYSLVFATFARIRENPQRSRKAFRKLATAMAVPIYLALAWLWTSAEPFIRFLYGEKWLGAVPAMRILLLAAAITTLRGLVSMYAGAVGQAGRQAVLEGVSLAATALFVTLGLQWGLEGAAWGIVARNTLGLALAVSVILPRTGVRARDLADGAWPAVLAGACALLAASAWAPPPAPTLPPWAGDVIALAWNGAAVAAAGLFTLFALRLALPQHSGLSALWDLAQWAWGRLHGRTHQEPAT</sequence>
<dbReference type="GO" id="GO:0005886">
    <property type="term" value="C:plasma membrane"/>
    <property type="evidence" value="ECO:0007669"/>
    <property type="project" value="UniProtKB-SubCell"/>
</dbReference>
<organism evidence="8 9">
    <name type="scientific">Inmirania thermothiophila</name>
    <dbReference type="NCBI Taxonomy" id="1750597"/>
    <lineage>
        <taxon>Bacteria</taxon>
        <taxon>Pseudomonadati</taxon>
        <taxon>Pseudomonadota</taxon>
        <taxon>Gammaproteobacteria</taxon>
        <taxon>Chromatiales</taxon>
        <taxon>Ectothiorhodospiraceae</taxon>
        <taxon>Inmirania</taxon>
    </lineage>
</organism>
<keyword evidence="5 7" id="KW-1133">Transmembrane helix</keyword>
<evidence type="ECO:0000313" key="9">
    <source>
        <dbReference type="Proteomes" id="UP000276634"/>
    </source>
</evidence>
<feature type="transmembrane region" description="Helical" evidence="7">
    <location>
        <begin position="383"/>
        <end position="403"/>
    </location>
</feature>